<evidence type="ECO:0008006" key="3">
    <source>
        <dbReference type="Google" id="ProtNLM"/>
    </source>
</evidence>
<dbReference type="EMBL" id="JBHGCJ010000026">
    <property type="protein sequence ID" value="MFG6111709.1"/>
    <property type="molecule type" value="Genomic_DNA"/>
</dbReference>
<proteinExistence type="predicted"/>
<accession>A0ABW7D7D8</accession>
<evidence type="ECO:0000313" key="2">
    <source>
        <dbReference type="Proteomes" id="UP001605261"/>
    </source>
</evidence>
<keyword evidence="2" id="KW-1185">Reference proteome</keyword>
<reference evidence="1 2" key="1">
    <citation type="submission" date="2024-09" db="EMBL/GenBank/DDBJ databases">
        <authorList>
            <consortium name="All-Russian atlas of soil microorganisms"/>
            <consortium name="as a basis for the search for new antimicrobial producers and enzymes with unique properties"/>
            <person name="Sokolova E.A."/>
            <person name="Voronina E.N."/>
        </authorList>
    </citation>
    <scope>NUCLEOTIDE SEQUENCE [LARGE SCALE GENOMIC DNA]</scope>
    <source>
        <strain evidence="1 2">AF-22b-331.1</strain>
    </source>
</reference>
<dbReference type="SUPFAM" id="SSF52833">
    <property type="entry name" value="Thioredoxin-like"/>
    <property type="match status" value="1"/>
</dbReference>
<sequence>MPPMNATSQDRLPSRSRGRWTLIALFALFFGAMALAGVLRFSGWQPTAHRNAGQLLQPPVDLRQGPPLLADGQVYPWNPDARTWRILVAPSAGCTSECVTLSQGLGKVWQLFGHNADNVEILWLGTPPAEVQGLPALRALRDQPALRSALPAVDDAAGTPVYVIDPNGFVIMRYAPGFDMAGLRKDLATLLKLK</sequence>
<name>A0ABW7D7D8_9GAMM</name>
<comment type="caution">
    <text evidence="1">The sequence shown here is derived from an EMBL/GenBank/DDBJ whole genome shotgun (WGS) entry which is preliminary data.</text>
</comment>
<dbReference type="InterPro" id="IPR036249">
    <property type="entry name" value="Thioredoxin-like_sf"/>
</dbReference>
<protein>
    <recommendedName>
        <fullName evidence="3">Thioredoxin domain-containing protein</fullName>
    </recommendedName>
</protein>
<gene>
    <name evidence="1" type="ORF">ACEU0G_002052</name>
</gene>
<dbReference type="Proteomes" id="UP001605261">
    <property type="component" value="Unassembled WGS sequence"/>
</dbReference>
<evidence type="ECO:0000313" key="1">
    <source>
        <dbReference type="EMBL" id="MFG6111709.1"/>
    </source>
</evidence>
<dbReference type="RefSeq" id="WP_394164875.1">
    <property type="nucleotide sequence ID" value="NZ_JBHGCJ010000026.1"/>
</dbReference>
<organism evidence="1 2">
    <name type="scientific">Stenotrophomonas nematodicola</name>
    <dbReference type="NCBI Taxonomy" id="2656746"/>
    <lineage>
        <taxon>Bacteria</taxon>
        <taxon>Pseudomonadati</taxon>
        <taxon>Pseudomonadota</taxon>
        <taxon>Gammaproteobacteria</taxon>
        <taxon>Lysobacterales</taxon>
        <taxon>Lysobacteraceae</taxon>
        <taxon>Stenotrophomonas</taxon>
    </lineage>
</organism>